<dbReference type="InterPro" id="IPR019734">
    <property type="entry name" value="TPR_rpt"/>
</dbReference>
<gene>
    <name evidence="3" type="ORF">NSPZN2_11037</name>
</gene>
<dbReference type="SUPFAM" id="SSF48452">
    <property type="entry name" value="TPR-like"/>
    <property type="match status" value="1"/>
</dbReference>
<keyword evidence="1" id="KW-0802">TPR repeat</keyword>
<reference evidence="3 4" key="1">
    <citation type="submission" date="2021-02" db="EMBL/GenBank/DDBJ databases">
        <authorList>
            <person name="Han P."/>
        </authorList>
    </citation>
    <scope>NUCLEOTIDE SEQUENCE [LARGE SCALE GENOMIC DNA]</scope>
    <source>
        <strain evidence="3">Candidatus Nitrospira sp. ZN2</strain>
    </source>
</reference>
<feature type="chain" id="PRO_5045704650" evidence="2">
    <location>
        <begin position="20"/>
        <end position="381"/>
    </location>
</feature>
<dbReference type="Proteomes" id="UP000675880">
    <property type="component" value="Unassembled WGS sequence"/>
</dbReference>
<feature type="signal peptide" evidence="2">
    <location>
        <begin position="1"/>
        <end position="19"/>
    </location>
</feature>
<dbReference type="EMBL" id="CAJNBJ010000001">
    <property type="protein sequence ID" value="CAE6707241.1"/>
    <property type="molecule type" value="Genomic_DNA"/>
</dbReference>
<evidence type="ECO:0000256" key="1">
    <source>
        <dbReference type="PROSITE-ProRule" id="PRU00339"/>
    </source>
</evidence>
<feature type="repeat" description="TPR" evidence="1">
    <location>
        <begin position="295"/>
        <end position="328"/>
    </location>
</feature>
<keyword evidence="4" id="KW-1185">Reference proteome</keyword>
<keyword evidence="2" id="KW-0732">Signal</keyword>
<dbReference type="PROSITE" id="PS51257">
    <property type="entry name" value="PROKAR_LIPOPROTEIN"/>
    <property type="match status" value="1"/>
</dbReference>
<evidence type="ECO:0000256" key="2">
    <source>
        <dbReference type="SAM" id="SignalP"/>
    </source>
</evidence>
<dbReference type="SMART" id="SM00028">
    <property type="entry name" value="TPR"/>
    <property type="match status" value="2"/>
</dbReference>
<proteinExistence type="predicted"/>
<organism evidence="3 4">
    <name type="scientific">Nitrospira defluvii</name>
    <dbReference type="NCBI Taxonomy" id="330214"/>
    <lineage>
        <taxon>Bacteria</taxon>
        <taxon>Pseudomonadati</taxon>
        <taxon>Nitrospirota</taxon>
        <taxon>Nitrospiria</taxon>
        <taxon>Nitrospirales</taxon>
        <taxon>Nitrospiraceae</taxon>
        <taxon>Nitrospira</taxon>
    </lineage>
</organism>
<name>A0ABM8QNU2_9BACT</name>
<evidence type="ECO:0000313" key="4">
    <source>
        <dbReference type="Proteomes" id="UP000675880"/>
    </source>
</evidence>
<evidence type="ECO:0000313" key="3">
    <source>
        <dbReference type="EMBL" id="CAE6707241.1"/>
    </source>
</evidence>
<protein>
    <submittedName>
        <fullName evidence="3">TPR_REGION domain-containing protein</fullName>
    </submittedName>
</protein>
<comment type="caution">
    <text evidence="3">The sequence shown here is derived from an EMBL/GenBank/DDBJ whole genome shotgun (WGS) entry which is preliminary data.</text>
</comment>
<dbReference type="Gene3D" id="1.25.40.10">
    <property type="entry name" value="Tetratricopeptide repeat domain"/>
    <property type="match status" value="1"/>
</dbReference>
<dbReference type="RefSeq" id="WP_213040831.1">
    <property type="nucleotide sequence ID" value="NZ_CAJNBJ010000001.1"/>
</dbReference>
<sequence length="381" mass="42508">MHRRLLLLPVLLTTFALWTGCETPPPQRAPLPPSESDLDLLKSTKLCDSRQAFIDKHPGIAPQTQAWGSGQEIRIPAERSPSKGEESYFFDEDGTLVGTLFLFRSGLDLGPYKTLRYTLSRLKPSLEFYLTVAELADRQNMAFSTLYDTGDEKTTTRYLVLNDPTTPRLLAASFTIDPYVKLFSPYRKEFLERLRETTQQGGGQHLDTQGAEDKEPFASLQQFARGQTAQLAYCGTKNQPLALDAYQKANVSGFTSTVWQAELHHRLGVSWEAAGNLEKAKSELLASLAKRPNSPEVVNNLGYVYSKLGEKQNALASFEKAVLMRPNYAIARFNLAEAVADTNPKRAITEYETYLALTEGIPEEADRGALAQNRVKALKHQ</sequence>
<dbReference type="Pfam" id="PF13181">
    <property type="entry name" value="TPR_8"/>
    <property type="match status" value="1"/>
</dbReference>
<dbReference type="InterPro" id="IPR011990">
    <property type="entry name" value="TPR-like_helical_dom_sf"/>
</dbReference>
<accession>A0ABM8QNU2</accession>
<dbReference type="PROSITE" id="PS50293">
    <property type="entry name" value="TPR_REGION"/>
    <property type="match status" value="1"/>
</dbReference>
<dbReference type="PROSITE" id="PS50005">
    <property type="entry name" value="TPR"/>
    <property type="match status" value="1"/>
</dbReference>